<protein>
    <submittedName>
        <fullName evidence="2">Uncharacterized protein</fullName>
    </submittedName>
</protein>
<evidence type="ECO:0000313" key="2">
    <source>
        <dbReference type="EMBL" id="EST43981.1"/>
    </source>
</evidence>
<feature type="coiled-coil region" evidence="1">
    <location>
        <begin position="108"/>
        <end position="135"/>
    </location>
</feature>
<evidence type="ECO:0000313" key="3">
    <source>
        <dbReference type="EMBL" id="KAH0577853.1"/>
    </source>
</evidence>
<organism evidence="2">
    <name type="scientific">Spironucleus salmonicida</name>
    <dbReference type="NCBI Taxonomy" id="348837"/>
    <lineage>
        <taxon>Eukaryota</taxon>
        <taxon>Metamonada</taxon>
        <taxon>Diplomonadida</taxon>
        <taxon>Hexamitidae</taxon>
        <taxon>Hexamitinae</taxon>
        <taxon>Spironucleus</taxon>
    </lineage>
</organism>
<proteinExistence type="predicted"/>
<dbReference type="EMBL" id="KI546130">
    <property type="protein sequence ID" value="EST43981.1"/>
    <property type="molecule type" value="Genomic_DNA"/>
</dbReference>
<reference evidence="2 3" key="1">
    <citation type="journal article" date="2014" name="PLoS Genet.">
        <title>The Genome of Spironucleus salmonicida Highlights a Fish Pathogen Adapted to Fluctuating Environments.</title>
        <authorList>
            <person name="Xu F."/>
            <person name="Jerlstrom-Hultqvist J."/>
            <person name="Einarsson E."/>
            <person name="Astvaldsson A."/>
            <person name="Svard S.G."/>
            <person name="Andersson J.O."/>
        </authorList>
    </citation>
    <scope>NUCLEOTIDE SEQUENCE</scope>
    <source>
        <strain evidence="3">ATCC 50377</strain>
    </source>
</reference>
<dbReference type="EMBL" id="AUWU02000001">
    <property type="protein sequence ID" value="KAH0577853.1"/>
    <property type="molecule type" value="Genomic_DNA"/>
</dbReference>
<dbReference type="Proteomes" id="UP000018208">
    <property type="component" value="Unassembled WGS sequence"/>
</dbReference>
<name>V6LJT6_9EUKA</name>
<dbReference type="VEuPathDB" id="GiardiaDB:SS50377_21207"/>
<accession>V6LJT6</accession>
<gene>
    <name evidence="2" type="ORF">SS50377_16289</name>
    <name evidence="3" type="ORF">SS50377_21207</name>
</gene>
<evidence type="ECO:0000256" key="1">
    <source>
        <dbReference type="SAM" id="Coils"/>
    </source>
</evidence>
<evidence type="ECO:0000313" key="4">
    <source>
        <dbReference type="Proteomes" id="UP000018208"/>
    </source>
</evidence>
<dbReference type="AlphaFoldDB" id="V6LJT6"/>
<keyword evidence="1" id="KW-0175">Coiled coil</keyword>
<keyword evidence="4" id="KW-1185">Reference proteome</keyword>
<reference evidence="3" key="2">
    <citation type="submission" date="2020-12" db="EMBL/GenBank/DDBJ databases">
        <title>New Spironucleus salmonicida genome in near-complete chromosomes.</title>
        <authorList>
            <person name="Xu F."/>
            <person name="Kurt Z."/>
            <person name="Jimenez-Gonzalez A."/>
            <person name="Astvaldsson A."/>
            <person name="Andersson J.O."/>
            <person name="Svard S.G."/>
        </authorList>
    </citation>
    <scope>NUCLEOTIDE SEQUENCE</scope>
    <source>
        <strain evidence="3">ATCC 50377</strain>
    </source>
</reference>
<sequence length="155" mass="17769">MSVDINSILAKYGSKKPKPAFSPVKQTTSQDIAPLVMQYPVEQNIPTSYFDRFAQEAKIPYTNFYDEPVNQMKISQLQSSVSNVQDNKILAKESLTKQVLDNTNSEQIEVLKQQIREVRQDVNALHRDLLDLKASENAHFKQLSDMIKIILERTE</sequence>